<feature type="transmembrane region" description="Helical" evidence="3">
    <location>
        <begin position="181"/>
        <end position="204"/>
    </location>
</feature>
<evidence type="ECO:0000313" key="5">
    <source>
        <dbReference type="EMBL" id="OXU18797.1"/>
    </source>
</evidence>
<protein>
    <recommendedName>
        <fullName evidence="4">Major facilitator superfamily (MFS) profile domain-containing protein</fullName>
    </recommendedName>
</protein>
<dbReference type="SUPFAM" id="SSF103473">
    <property type="entry name" value="MFS general substrate transporter"/>
    <property type="match status" value="1"/>
</dbReference>
<feature type="transmembrane region" description="Helical" evidence="3">
    <location>
        <begin position="555"/>
        <end position="575"/>
    </location>
</feature>
<dbReference type="STRING" id="543379.A0A232EKB0"/>
<dbReference type="GO" id="GO:0016020">
    <property type="term" value="C:membrane"/>
    <property type="evidence" value="ECO:0007669"/>
    <property type="project" value="UniProtKB-SubCell"/>
</dbReference>
<feature type="compositionally biased region" description="Basic and acidic residues" evidence="2">
    <location>
        <begin position="1"/>
        <end position="25"/>
    </location>
</feature>
<reference evidence="5 6" key="1">
    <citation type="journal article" date="2017" name="Curr. Biol.">
        <title>The Evolution of Venom by Co-option of Single-Copy Genes.</title>
        <authorList>
            <person name="Martinson E.O."/>
            <person name="Mrinalini"/>
            <person name="Kelkar Y.D."/>
            <person name="Chang C.H."/>
            <person name="Werren J.H."/>
        </authorList>
    </citation>
    <scope>NUCLEOTIDE SEQUENCE [LARGE SCALE GENOMIC DNA]</scope>
    <source>
        <strain evidence="5 6">Alberta</strain>
        <tissue evidence="5">Whole body</tissue>
    </source>
</reference>
<evidence type="ECO:0000256" key="3">
    <source>
        <dbReference type="SAM" id="Phobius"/>
    </source>
</evidence>
<dbReference type="CDD" id="cd17352">
    <property type="entry name" value="MFS_MCT_SLC16"/>
    <property type="match status" value="1"/>
</dbReference>
<name>A0A232EKB0_9HYME</name>
<feature type="transmembrane region" description="Helical" evidence="3">
    <location>
        <begin position="462"/>
        <end position="482"/>
    </location>
</feature>
<dbReference type="PROSITE" id="PS50850">
    <property type="entry name" value="MFS"/>
    <property type="match status" value="1"/>
</dbReference>
<feature type="transmembrane region" description="Helical" evidence="3">
    <location>
        <begin position="155"/>
        <end position="174"/>
    </location>
</feature>
<organism evidence="5 6">
    <name type="scientific">Trichomalopsis sarcophagae</name>
    <dbReference type="NCBI Taxonomy" id="543379"/>
    <lineage>
        <taxon>Eukaryota</taxon>
        <taxon>Metazoa</taxon>
        <taxon>Ecdysozoa</taxon>
        <taxon>Arthropoda</taxon>
        <taxon>Hexapoda</taxon>
        <taxon>Insecta</taxon>
        <taxon>Pterygota</taxon>
        <taxon>Neoptera</taxon>
        <taxon>Endopterygota</taxon>
        <taxon>Hymenoptera</taxon>
        <taxon>Apocrita</taxon>
        <taxon>Proctotrupomorpha</taxon>
        <taxon>Chalcidoidea</taxon>
        <taxon>Pteromalidae</taxon>
        <taxon>Pteromalinae</taxon>
        <taxon>Trichomalopsis</taxon>
    </lineage>
</organism>
<keyword evidence="3" id="KW-0472">Membrane</keyword>
<accession>A0A232EKB0</accession>
<dbReference type="EMBL" id="NNAY01003822">
    <property type="protein sequence ID" value="OXU18797.1"/>
    <property type="molecule type" value="Genomic_DNA"/>
</dbReference>
<sequence>MTHIPEKNGKSVVKHNGEKNGKATQEEVVQPPPPDGGWGWVVVFASFMVHVITDGVTYSYGIFHADFLLYFGASDQAVSWITSLLVGVTYCSGPISSALVNRFGCQAVTIMGTLVASACLLASVYAKDLTVLYFTAGIGTGTRCTYVNHVDLPSAGFGFGLIYLPAIVSVTVYFEKYRSLATGIAVCGSGLGTVVFAPFISYLISVYGSYKSAMMILSAIVLNCVVLGILFRPLEPVKSSECIPLKEVKSNGTTNFQSSEEAKLSLDRRSSMGAPKKYSSAKSSDNSSSNIRLALSQPILVSKDGQQQSEPFPRVSCGSGVMNRSDVFLRSSIHSIRKRSESLTNSEENMRFRLSLRSLPNGAGHRVVDVAECEDENENPGIIKRMLQLDLLRDPVFIIFSLSNFFTSLGFNVPYVFLVKQAETHDIDKETASMLISVIGFANTAGRIVLGYISDKPWVNRLFIYNVCLTVCGLSTAFSPFCTDFLTLAIYSAIFGFTAGAYVGLTSVCLVDLVGLDRLTNAFGLVLLFQGIASFLGAPIAGYLRDVTGSYDPGFSVAGIMIAASGLMLFVVPPLQRCLLKKEEKQQRIEPVA</sequence>
<dbReference type="AlphaFoldDB" id="A0A232EKB0"/>
<dbReference type="Gene3D" id="1.20.1250.20">
    <property type="entry name" value="MFS general substrate transporter like domains"/>
    <property type="match status" value="2"/>
</dbReference>
<dbReference type="InterPro" id="IPR036259">
    <property type="entry name" value="MFS_trans_sf"/>
</dbReference>
<feature type="region of interest" description="Disordered" evidence="2">
    <location>
        <begin position="1"/>
        <end position="32"/>
    </location>
</feature>
<keyword evidence="3" id="KW-0812">Transmembrane</keyword>
<dbReference type="PANTHER" id="PTHR11360:SF284">
    <property type="entry name" value="EG:103B4.3 PROTEIN-RELATED"/>
    <property type="match status" value="1"/>
</dbReference>
<evidence type="ECO:0000259" key="4">
    <source>
        <dbReference type="PROSITE" id="PS50850"/>
    </source>
</evidence>
<dbReference type="InterPro" id="IPR020846">
    <property type="entry name" value="MFS_dom"/>
</dbReference>
<feature type="transmembrane region" description="Helical" evidence="3">
    <location>
        <begin position="488"/>
        <end position="511"/>
    </location>
</feature>
<feature type="transmembrane region" description="Helical" evidence="3">
    <location>
        <begin position="80"/>
        <end position="100"/>
    </location>
</feature>
<dbReference type="InterPro" id="IPR011701">
    <property type="entry name" value="MFS"/>
</dbReference>
<feature type="region of interest" description="Disordered" evidence="2">
    <location>
        <begin position="266"/>
        <end position="289"/>
    </location>
</feature>
<feature type="transmembrane region" description="Helical" evidence="3">
    <location>
        <begin position="431"/>
        <end position="450"/>
    </location>
</feature>
<feature type="domain" description="Major facilitator superfamily (MFS) profile" evidence="4">
    <location>
        <begin position="396"/>
        <end position="593"/>
    </location>
</feature>
<comment type="subcellular location">
    <subcellularLocation>
        <location evidence="1">Membrane</location>
        <topology evidence="1">Multi-pass membrane protein</topology>
    </subcellularLocation>
</comment>
<dbReference type="InterPro" id="IPR050327">
    <property type="entry name" value="Proton-linked_MCT"/>
</dbReference>
<evidence type="ECO:0000256" key="1">
    <source>
        <dbReference type="ARBA" id="ARBA00004141"/>
    </source>
</evidence>
<dbReference type="Pfam" id="PF07690">
    <property type="entry name" value="MFS_1"/>
    <property type="match status" value="2"/>
</dbReference>
<feature type="transmembrane region" description="Helical" evidence="3">
    <location>
        <begin position="523"/>
        <end position="543"/>
    </location>
</feature>
<evidence type="ECO:0000256" key="2">
    <source>
        <dbReference type="SAM" id="MobiDB-lite"/>
    </source>
</evidence>
<feature type="transmembrane region" description="Helical" evidence="3">
    <location>
        <begin position="38"/>
        <end position="60"/>
    </location>
</feature>
<feature type="transmembrane region" description="Helical" evidence="3">
    <location>
        <begin position="107"/>
        <end position="126"/>
    </location>
</feature>
<proteinExistence type="predicted"/>
<keyword evidence="3" id="KW-1133">Transmembrane helix</keyword>
<dbReference type="PANTHER" id="PTHR11360">
    <property type="entry name" value="MONOCARBOXYLATE TRANSPORTER"/>
    <property type="match status" value="1"/>
</dbReference>
<evidence type="ECO:0000313" key="6">
    <source>
        <dbReference type="Proteomes" id="UP000215335"/>
    </source>
</evidence>
<dbReference type="GO" id="GO:0008028">
    <property type="term" value="F:monocarboxylic acid transmembrane transporter activity"/>
    <property type="evidence" value="ECO:0007669"/>
    <property type="project" value="TreeGrafter"/>
</dbReference>
<dbReference type="FunFam" id="1.20.1250.20:FF:000398">
    <property type="entry name" value="Monocarboxylate transporter 14"/>
    <property type="match status" value="1"/>
</dbReference>
<gene>
    <name evidence="5" type="ORF">TSAR_001535</name>
</gene>
<keyword evidence="6" id="KW-1185">Reference proteome</keyword>
<feature type="compositionally biased region" description="Low complexity" evidence="2">
    <location>
        <begin position="276"/>
        <end position="289"/>
    </location>
</feature>
<dbReference type="Proteomes" id="UP000215335">
    <property type="component" value="Unassembled WGS sequence"/>
</dbReference>
<dbReference type="OrthoDB" id="6499973at2759"/>
<feature type="transmembrane region" description="Helical" evidence="3">
    <location>
        <begin position="210"/>
        <end position="231"/>
    </location>
</feature>
<feature type="transmembrane region" description="Helical" evidence="3">
    <location>
        <begin position="396"/>
        <end position="419"/>
    </location>
</feature>
<comment type="caution">
    <text evidence="5">The sequence shown here is derived from an EMBL/GenBank/DDBJ whole genome shotgun (WGS) entry which is preliminary data.</text>
</comment>